<feature type="compositionally biased region" description="Low complexity" evidence="2">
    <location>
        <begin position="379"/>
        <end position="395"/>
    </location>
</feature>
<feature type="compositionally biased region" description="Low complexity" evidence="2">
    <location>
        <begin position="104"/>
        <end position="119"/>
    </location>
</feature>
<feature type="region of interest" description="Disordered" evidence="2">
    <location>
        <begin position="379"/>
        <end position="422"/>
    </location>
</feature>
<feature type="coiled-coil region" evidence="1">
    <location>
        <begin position="540"/>
        <end position="567"/>
    </location>
</feature>
<dbReference type="OrthoDB" id="2554541at2759"/>
<feature type="compositionally biased region" description="Polar residues" evidence="2">
    <location>
        <begin position="69"/>
        <end position="81"/>
    </location>
</feature>
<feature type="compositionally biased region" description="Polar residues" evidence="2">
    <location>
        <begin position="915"/>
        <end position="947"/>
    </location>
</feature>
<feature type="compositionally biased region" description="Polar residues" evidence="2">
    <location>
        <begin position="831"/>
        <end position="843"/>
    </location>
</feature>
<proteinExistence type="predicted"/>
<feature type="region of interest" description="Disordered" evidence="2">
    <location>
        <begin position="61"/>
        <end position="125"/>
    </location>
</feature>
<feature type="region of interest" description="Disordered" evidence="2">
    <location>
        <begin position="1"/>
        <end position="45"/>
    </location>
</feature>
<feature type="compositionally biased region" description="Basic and acidic residues" evidence="2">
    <location>
        <begin position="161"/>
        <end position="172"/>
    </location>
</feature>
<name>A0A5C3E0R9_9BASI</name>
<evidence type="ECO:0000256" key="2">
    <source>
        <dbReference type="SAM" id="MobiDB-lite"/>
    </source>
</evidence>
<feature type="compositionally biased region" description="Pro residues" evidence="2">
    <location>
        <begin position="301"/>
        <end position="315"/>
    </location>
</feature>
<feature type="compositionally biased region" description="Polar residues" evidence="2">
    <location>
        <begin position="175"/>
        <end position="191"/>
    </location>
</feature>
<gene>
    <name evidence="3" type="ORF">UTRI_03581</name>
</gene>
<keyword evidence="1" id="KW-0175">Coiled coil</keyword>
<feature type="region of interest" description="Disordered" evidence="2">
    <location>
        <begin position="748"/>
        <end position="856"/>
    </location>
</feature>
<keyword evidence="4" id="KW-1185">Reference proteome</keyword>
<sequence>MSDQDSSASMREVMDAQRKRKRSIALDDNDGPARPNPNELPSSQNAAGVFVDIPAPSSSAMAAYRAAHTPSSQIDSQTSLPGSIFDKLNNGNMQPQSGSEYIPSSQADNSSSSAVPSAAVMDTSALRPLPSISTRVFEPYLEDTTGMALDVAEDRIADLERERRERRDRAENEVDNSSPVESFSPAEQLQQLRPEDIPRIGAWVLPELTAENSNPNPPDYTSQEVLSQIPFPIPRDEDEEDTESDIARQIAASQPSPPRRRIQRDRRQQQQSASPVARPPVQSTPAFRAVPQPPEEAQQPPTQPIPSQPLPPPSSTPALPREENVEPPAASSLSVSHSTSSVSSMRWSMLPRPEIVELVHRSPHIPSFLKEEIERFIQRASRTSSSSSSASASKRGTPRRRSNSQSQSQQSSGGNDDSETQEDGFLRTKKVWCMDLLLFPSPSSSSQASLPEITSQVVQQRLTQSQLSQATTTYVPVAIILLLDTVEVTFDIHELEESLASVLRSDRRYSVQYDADGRKWNTGSQLTTIPATATPAADDLDAAKAEITQLQKRLESSSAQIDALTTSNLSLQKDLSESQTQHDFVRSLYDRASASATSAQASASEALAKVALLEEQLSSGLALHQTALDSAITRWKGRVRQLEAEREFAATQKELTEHGEELRRKAALWDAYQAEERDRERTREERIRVNEEKRRKLAAQLDGVDNVAPSSSAAVNVEVGDGLGPFARPVRESSPVDELDELAALAREAAEAGDSSLAPLSPPSGGRTRRSRRTAASAETQNGGNLSSRNASNRPPPPNATEIAAQKEAAELSSIHALQDSRLELEDQFEIFSNTPQAAQPESGSGPAFGLGDFGSAPSVGLSEDIFNAAGTGFDREQGQGQAATDENENRNEPQEEVQEGWGSLPTERSDLLPSFNSDSLVLQHPSSTVEGEQESVESSFRPHTQA</sequence>
<organism evidence="3 4">
    <name type="scientific">Ustilago trichophora</name>
    <dbReference type="NCBI Taxonomy" id="86804"/>
    <lineage>
        <taxon>Eukaryota</taxon>
        <taxon>Fungi</taxon>
        <taxon>Dikarya</taxon>
        <taxon>Basidiomycota</taxon>
        <taxon>Ustilaginomycotina</taxon>
        <taxon>Ustilaginomycetes</taxon>
        <taxon>Ustilaginales</taxon>
        <taxon>Ustilaginaceae</taxon>
        <taxon>Ustilago</taxon>
    </lineage>
</organism>
<feature type="compositionally biased region" description="Low complexity" evidence="2">
    <location>
        <begin position="331"/>
        <end position="344"/>
    </location>
</feature>
<accession>A0A5C3E0R9</accession>
<feature type="compositionally biased region" description="Low complexity" evidence="2">
    <location>
        <begin position="748"/>
        <end position="766"/>
    </location>
</feature>
<feature type="compositionally biased region" description="Low complexity" evidence="2">
    <location>
        <begin position="403"/>
        <end position="415"/>
    </location>
</feature>
<feature type="region of interest" description="Disordered" evidence="2">
    <location>
        <begin position="871"/>
        <end position="947"/>
    </location>
</feature>
<feature type="compositionally biased region" description="Polar residues" evidence="2">
    <location>
        <begin position="210"/>
        <end position="226"/>
    </location>
</feature>
<dbReference type="EMBL" id="OOIN01000007">
    <property type="protein sequence ID" value="SPO24313.1"/>
    <property type="molecule type" value="Genomic_DNA"/>
</dbReference>
<evidence type="ECO:0000313" key="3">
    <source>
        <dbReference type="EMBL" id="SPO24313.1"/>
    </source>
</evidence>
<evidence type="ECO:0000313" key="4">
    <source>
        <dbReference type="Proteomes" id="UP000324022"/>
    </source>
</evidence>
<feature type="region of interest" description="Disordered" evidence="2">
    <location>
        <begin position="208"/>
        <end position="347"/>
    </location>
</feature>
<protein>
    <submittedName>
        <fullName evidence="3">Uncharacterized protein</fullName>
    </submittedName>
</protein>
<dbReference type="Proteomes" id="UP000324022">
    <property type="component" value="Unassembled WGS sequence"/>
</dbReference>
<feature type="coiled-coil region" evidence="1">
    <location>
        <begin position="632"/>
        <end position="692"/>
    </location>
</feature>
<feature type="region of interest" description="Disordered" evidence="2">
    <location>
        <begin position="161"/>
        <end position="195"/>
    </location>
</feature>
<reference evidence="3 4" key="1">
    <citation type="submission" date="2018-03" db="EMBL/GenBank/DDBJ databases">
        <authorList>
            <person name="Guldener U."/>
        </authorList>
    </citation>
    <scope>NUCLEOTIDE SEQUENCE [LARGE SCALE GENOMIC DNA]</scope>
    <source>
        <strain evidence="3 4">NBRC100155</strain>
    </source>
</reference>
<dbReference type="AlphaFoldDB" id="A0A5C3E0R9"/>
<evidence type="ECO:0000256" key="1">
    <source>
        <dbReference type="SAM" id="Coils"/>
    </source>
</evidence>
<feature type="compositionally biased region" description="Polar residues" evidence="2">
    <location>
        <begin position="89"/>
        <end position="103"/>
    </location>
</feature>